<evidence type="ECO:0000313" key="2">
    <source>
        <dbReference type="Proteomes" id="UP000019063"/>
    </source>
</evidence>
<dbReference type="EMBL" id="AQQW01000001">
    <property type="protein sequence ID" value="ETW14463.1"/>
    <property type="molecule type" value="Genomic_DNA"/>
</dbReference>
<comment type="caution">
    <text evidence="1">The sequence shown here is derived from an EMBL/GenBank/DDBJ whole genome shotgun (WGS) entry which is preliminary data.</text>
</comment>
<dbReference type="Pfam" id="PF07386">
    <property type="entry name" value="DUF1499"/>
    <property type="match status" value="1"/>
</dbReference>
<sequence length="138" mass="15511">MLFWPIVLVVVGGLVWIRFAPSDPDTWHVDPQVTADQDLSNGVRRRIPAGADTLDRLNGIILATPRTDRLAGSVDEGRVTYVTRSKWMGFPDYTTIEREADEQVVELWARARFGKSDMGVNRGRVDNWLSELRAGDEG</sequence>
<reference evidence="1 2" key="1">
    <citation type="journal article" date="2014" name="Antonie Van Leeuwenhoek">
        <title>Roseivivax atlanticus sp. nov., isolated from surface seawater of the Atlantic Ocean.</title>
        <authorList>
            <person name="Li G."/>
            <person name="Lai Q."/>
            <person name="Liu X."/>
            <person name="Sun F."/>
            <person name="Shao Z."/>
        </authorList>
    </citation>
    <scope>NUCLEOTIDE SEQUENCE [LARGE SCALE GENOMIC DNA]</scope>
    <source>
        <strain evidence="1 2">22II-s10s</strain>
    </source>
</reference>
<accession>W4HPX7</accession>
<dbReference type="STRING" id="1379903.ATO8_01100"/>
<dbReference type="RefSeq" id="WP_043841354.1">
    <property type="nucleotide sequence ID" value="NZ_AQQW01000001.1"/>
</dbReference>
<gene>
    <name evidence="1" type="ORF">ATO8_01100</name>
</gene>
<organism evidence="1 2">
    <name type="scientific">Roseivivax marinus</name>
    <dbReference type="NCBI Taxonomy" id="1379903"/>
    <lineage>
        <taxon>Bacteria</taxon>
        <taxon>Pseudomonadati</taxon>
        <taxon>Pseudomonadota</taxon>
        <taxon>Alphaproteobacteria</taxon>
        <taxon>Rhodobacterales</taxon>
        <taxon>Roseobacteraceae</taxon>
        <taxon>Roseivivax</taxon>
    </lineage>
</organism>
<dbReference type="eggNOG" id="COG4446">
    <property type="taxonomic scope" value="Bacteria"/>
</dbReference>
<dbReference type="Proteomes" id="UP000019063">
    <property type="component" value="Unassembled WGS sequence"/>
</dbReference>
<dbReference type="InterPro" id="IPR010865">
    <property type="entry name" value="DUF1499"/>
</dbReference>
<proteinExistence type="predicted"/>
<name>W4HPX7_9RHOB</name>
<keyword evidence="2" id="KW-1185">Reference proteome</keyword>
<evidence type="ECO:0000313" key="1">
    <source>
        <dbReference type="EMBL" id="ETW14463.1"/>
    </source>
</evidence>
<dbReference type="PATRIC" id="fig|1317118.6.peg.228"/>
<evidence type="ECO:0008006" key="3">
    <source>
        <dbReference type="Google" id="ProtNLM"/>
    </source>
</evidence>
<dbReference type="AlphaFoldDB" id="W4HPX7"/>
<protein>
    <recommendedName>
        <fullName evidence="3">DUF1499 domain-containing protein</fullName>
    </recommendedName>
</protein>